<dbReference type="EMBL" id="GBXM01034486">
    <property type="protein sequence ID" value="JAH74091.1"/>
    <property type="molecule type" value="Transcribed_RNA"/>
</dbReference>
<name>A0A0E9V7V7_ANGAN</name>
<sequence length="49" mass="5625">MLHTHTDTHRISGVSSHPSRLSQHEAFTPRKKRSSPPVCQTVTFRYPPQ</sequence>
<feature type="compositionally biased region" description="Basic and acidic residues" evidence="1">
    <location>
        <begin position="1"/>
        <end position="10"/>
    </location>
</feature>
<reference evidence="2" key="1">
    <citation type="submission" date="2014-11" db="EMBL/GenBank/DDBJ databases">
        <authorList>
            <person name="Amaro Gonzalez C."/>
        </authorList>
    </citation>
    <scope>NUCLEOTIDE SEQUENCE</scope>
</reference>
<evidence type="ECO:0000256" key="1">
    <source>
        <dbReference type="SAM" id="MobiDB-lite"/>
    </source>
</evidence>
<proteinExistence type="predicted"/>
<organism evidence="2">
    <name type="scientific">Anguilla anguilla</name>
    <name type="common">European freshwater eel</name>
    <name type="synonym">Muraena anguilla</name>
    <dbReference type="NCBI Taxonomy" id="7936"/>
    <lineage>
        <taxon>Eukaryota</taxon>
        <taxon>Metazoa</taxon>
        <taxon>Chordata</taxon>
        <taxon>Craniata</taxon>
        <taxon>Vertebrata</taxon>
        <taxon>Euteleostomi</taxon>
        <taxon>Actinopterygii</taxon>
        <taxon>Neopterygii</taxon>
        <taxon>Teleostei</taxon>
        <taxon>Anguilliformes</taxon>
        <taxon>Anguillidae</taxon>
        <taxon>Anguilla</taxon>
    </lineage>
</organism>
<feature type="region of interest" description="Disordered" evidence="1">
    <location>
        <begin position="1"/>
        <end position="49"/>
    </location>
</feature>
<accession>A0A0E9V7V7</accession>
<dbReference type="AlphaFoldDB" id="A0A0E9V7V7"/>
<reference evidence="2" key="2">
    <citation type="journal article" date="2015" name="Fish Shellfish Immunol.">
        <title>Early steps in the European eel (Anguilla anguilla)-Vibrio vulnificus interaction in the gills: Role of the RtxA13 toxin.</title>
        <authorList>
            <person name="Callol A."/>
            <person name="Pajuelo D."/>
            <person name="Ebbesson L."/>
            <person name="Teles M."/>
            <person name="MacKenzie S."/>
            <person name="Amaro C."/>
        </authorList>
    </citation>
    <scope>NUCLEOTIDE SEQUENCE</scope>
</reference>
<evidence type="ECO:0000313" key="2">
    <source>
        <dbReference type="EMBL" id="JAH74091.1"/>
    </source>
</evidence>
<protein>
    <submittedName>
        <fullName evidence="2">Uncharacterized protein</fullName>
    </submittedName>
</protein>